<evidence type="ECO:0000256" key="1">
    <source>
        <dbReference type="SAM" id="MobiDB-lite"/>
    </source>
</evidence>
<reference evidence="3 4" key="1">
    <citation type="submission" date="2020-08" db="EMBL/GenBank/DDBJ databases">
        <authorList>
            <person name="Hejnol A."/>
        </authorList>
    </citation>
    <scope>NUCLEOTIDE SEQUENCE [LARGE SCALE GENOMIC DNA]</scope>
</reference>
<keyword evidence="2" id="KW-0812">Transmembrane</keyword>
<organism evidence="3 4">
    <name type="scientific">Dimorphilus gyrociliatus</name>
    <dbReference type="NCBI Taxonomy" id="2664684"/>
    <lineage>
        <taxon>Eukaryota</taxon>
        <taxon>Metazoa</taxon>
        <taxon>Spiralia</taxon>
        <taxon>Lophotrochozoa</taxon>
        <taxon>Annelida</taxon>
        <taxon>Polychaeta</taxon>
        <taxon>Polychaeta incertae sedis</taxon>
        <taxon>Dinophilidae</taxon>
        <taxon>Dimorphilus</taxon>
    </lineage>
</organism>
<dbReference type="Proteomes" id="UP000549394">
    <property type="component" value="Unassembled WGS sequence"/>
</dbReference>
<dbReference type="EMBL" id="CAJFCJ010000055">
    <property type="protein sequence ID" value="CAD5126511.1"/>
    <property type="molecule type" value="Genomic_DNA"/>
</dbReference>
<comment type="caution">
    <text evidence="3">The sequence shown here is derived from an EMBL/GenBank/DDBJ whole genome shotgun (WGS) entry which is preliminary data.</text>
</comment>
<keyword evidence="2" id="KW-0472">Membrane</keyword>
<keyword evidence="2" id="KW-1133">Transmembrane helix</keyword>
<dbReference type="AlphaFoldDB" id="A0A7I8WEA2"/>
<accession>A0A7I8WEA2</accession>
<feature type="region of interest" description="Disordered" evidence="1">
    <location>
        <begin position="76"/>
        <end position="97"/>
    </location>
</feature>
<evidence type="ECO:0000313" key="4">
    <source>
        <dbReference type="Proteomes" id="UP000549394"/>
    </source>
</evidence>
<name>A0A7I8WEA2_9ANNE</name>
<evidence type="ECO:0000313" key="3">
    <source>
        <dbReference type="EMBL" id="CAD5126511.1"/>
    </source>
</evidence>
<proteinExistence type="predicted"/>
<protein>
    <submittedName>
        <fullName evidence="3">Uncharacterized protein</fullName>
    </submittedName>
</protein>
<feature type="compositionally biased region" description="Polar residues" evidence="1">
    <location>
        <begin position="86"/>
        <end position="97"/>
    </location>
</feature>
<gene>
    <name evidence="3" type="ORF">DGYR_LOCUS13750</name>
</gene>
<evidence type="ECO:0000256" key="2">
    <source>
        <dbReference type="SAM" id="Phobius"/>
    </source>
</evidence>
<sequence>MDHIKFLRRGSMPVYVISFSTQLKDFQVKGIENQKNFSKATANSLPFTTWTTVTARGESSETKVSTDFTTLQTTITEKEGPGGDISGTQVSTDSTTVQATITEKEGGRESSETKMSFAYTTVQATTDKEERQSSDTKLSKTDKTIEITSFQTTVKDDNEDNRGSGTALEWYHIAILVVRSSVPIFGVVFLIFAIKRLC</sequence>
<keyword evidence="4" id="KW-1185">Reference proteome</keyword>
<feature type="transmembrane region" description="Helical" evidence="2">
    <location>
        <begin position="170"/>
        <end position="194"/>
    </location>
</feature>